<dbReference type="KEGG" id="agv:OJF2_60160"/>
<dbReference type="OrthoDB" id="9776971at2"/>
<dbReference type="PANTHER" id="PTHR12631:SF10">
    <property type="entry name" value="BETA-XYLOSIDASE-LIKE PROTEIN-RELATED"/>
    <property type="match status" value="1"/>
</dbReference>
<protein>
    <submittedName>
        <fullName evidence="6">Beta-xylosidase</fullName>
        <ecNumber evidence="6">3.2.1.37</ecNumber>
    </submittedName>
</protein>
<feature type="domain" description="Glycosyl hydrolases family 39 N-terminal catalytic" evidence="5">
    <location>
        <begin position="100"/>
        <end position="267"/>
    </location>
</feature>
<dbReference type="Proteomes" id="UP000324233">
    <property type="component" value="Chromosome"/>
</dbReference>
<organism evidence="6 7">
    <name type="scientific">Aquisphaera giovannonii</name>
    <dbReference type="NCBI Taxonomy" id="406548"/>
    <lineage>
        <taxon>Bacteria</taxon>
        <taxon>Pseudomonadati</taxon>
        <taxon>Planctomycetota</taxon>
        <taxon>Planctomycetia</taxon>
        <taxon>Isosphaerales</taxon>
        <taxon>Isosphaeraceae</taxon>
        <taxon>Aquisphaera</taxon>
    </lineage>
</organism>
<dbReference type="SUPFAM" id="SSF51445">
    <property type="entry name" value="(Trans)glycosidases"/>
    <property type="match status" value="1"/>
</dbReference>
<reference evidence="6 7" key="1">
    <citation type="submission" date="2019-08" db="EMBL/GenBank/DDBJ databases">
        <title>Deep-cultivation of Planctomycetes and their phenomic and genomic characterization uncovers novel biology.</title>
        <authorList>
            <person name="Wiegand S."/>
            <person name="Jogler M."/>
            <person name="Boedeker C."/>
            <person name="Pinto D."/>
            <person name="Vollmers J."/>
            <person name="Rivas-Marin E."/>
            <person name="Kohn T."/>
            <person name="Peeters S.H."/>
            <person name="Heuer A."/>
            <person name="Rast P."/>
            <person name="Oberbeckmann S."/>
            <person name="Bunk B."/>
            <person name="Jeske O."/>
            <person name="Meyerdierks A."/>
            <person name="Storesund J.E."/>
            <person name="Kallscheuer N."/>
            <person name="Luecker S."/>
            <person name="Lage O.M."/>
            <person name="Pohl T."/>
            <person name="Merkel B.J."/>
            <person name="Hornburger P."/>
            <person name="Mueller R.-W."/>
            <person name="Bruemmer F."/>
            <person name="Labrenz M."/>
            <person name="Spormann A.M."/>
            <person name="Op den Camp H."/>
            <person name="Overmann J."/>
            <person name="Amann R."/>
            <person name="Jetten M.S.M."/>
            <person name="Mascher T."/>
            <person name="Medema M.H."/>
            <person name="Devos D.P."/>
            <person name="Kaster A.-K."/>
            <person name="Ovreas L."/>
            <person name="Rohde M."/>
            <person name="Galperin M.Y."/>
            <person name="Jogler C."/>
        </authorList>
    </citation>
    <scope>NUCLEOTIDE SEQUENCE [LARGE SCALE GENOMIC DNA]</scope>
    <source>
        <strain evidence="6 7">OJF2</strain>
    </source>
</reference>
<dbReference type="InterPro" id="IPR049166">
    <property type="entry name" value="GH39_cat"/>
</dbReference>
<evidence type="ECO:0000259" key="5">
    <source>
        <dbReference type="Pfam" id="PF01229"/>
    </source>
</evidence>
<dbReference type="InterPro" id="IPR017853">
    <property type="entry name" value="GH"/>
</dbReference>
<evidence type="ECO:0000256" key="2">
    <source>
        <dbReference type="ARBA" id="ARBA00022801"/>
    </source>
</evidence>
<proteinExistence type="inferred from homology"/>
<sequence precursor="true">MIRAARYSPWLALAALTLGTANGAEPVRLVVDASRVERPFRAIHGVNNGPIDVGGTVDLSGGYRELGIPSVRLHDTHWPTPDVVDMHVVFPDATADPSRPQAYDFAATDEYLKAVRATGARVVYRLGESIEHHPRKVHVHPPADPERWAAACLGVIRHVNDGWAGGTHLAIDDWEIWNEPDNRPNQWTGSDEDYFRLYATTARAIRREFPSLRVGGPAVGNVGTLQGGRFVPTPFVRRFLEECRRREAPLDFFSWHLYTPDPEAFGAMARAIRDMLDRLGFARTSISLTEWNYLPDGRWAEFQPSGQGLARERFFDRIGGAEGATFALASLLAMQDAPIDTAHYYAGDTNPFGLYTLHAVPKKTHRAYRAFRELIRHPSRLACSGGVPSHVAIAASSREDRDEIVVLVANLDARGTPAALRVDGLAWGDRAGAVVRMLDSSHDFDAPSAPVRLDKGSITLELPASSIAWMTIAPMGR</sequence>
<dbReference type="EMBL" id="CP042997">
    <property type="protein sequence ID" value="QEH37425.1"/>
    <property type="molecule type" value="Genomic_DNA"/>
</dbReference>
<keyword evidence="2 6" id="KW-0378">Hydrolase</keyword>
<evidence type="ECO:0000256" key="4">
    <source>
        <dbReference type="SAM" id="SignalP"/>
    </source>
</evidence>
<gene>
    <name evidence="6" type="primary">xynB_3</name>
    <name evidence="6" type="ORF">OJF2_60160</name>
</gene>
<evidence type="ECO:0000256" key="1">
    <source>
        <dbReference type="ARBA" id="ARBA00008875"/>
    </source>
</evidence>
<evidence type="ECO:0000256" key="3">
    <source>
        <dbReference type="ARBA" id="ARBA00023295"/>
    </source>
</evidence>
<comment type="similarity">
    <text evidence="1">Belongs to the glycosyl hydrolase 39 family.</text>
</comment>
<keyword evidence="3 6" id="KW-0326">Glycosidase</keyword>
<name>A0A5B9WBK7_9BACT</name>
<accession>A0A5B9WBK7</accession>
<feature type="chain" id="PRO_5022991319" evidence="4">
    <location>
        <begin position="24"/>
        <end position="477"/>
    </location>
</feature>
<dbReference type="InterPro" id="IPR051923">
    <property type="entry name" value="Glycosyl_Hydrolase_39"/>
</dbReference>
<dbReference type="AlphaFoldDB" id="A0A5B9WBK7"/>
<keyword evidence="7" id="KW-1185">Reference proteome</keyword>
<dbReference type="Pfam" id="PF01229">
    <property type="entry name" value="Glyco_hydro_39"/>
    <property type="match status" value="1"/>
</dbReference>
<dbReference type="EC" id="3.2.1.37" evidence="6"/>
<dbReference type="PANTHER" id="PTHR12631">
    <property type="entry name" value="ALPHA-L-IDURONIDASE"/>
    <property type="match status" value="1"/>
</dbReference>
<feature type="signal peptide" evidence="4">
    <location>
        <begin position="1"/>
        <end position="23"/>
    </location>
</feature>
<dbReference type="RefSeq" id="WP_148596983.1">
    <property type="nucleotide sequence ID" value="NZ_CP042997.1"/>
</dbReference>
<keyword evidence="4" id="KW-0732">Signal</keyword>
<evidence type="ECO:0000313" key="7">
    <source>
        <dbReference type="Proteomes" id="UP000324233"/>
    </source>
</evidence>
<dbReference type="Gene3D" id="3.20.20.80">
    <property type="entry name" value="Glycosidases"/>
    <property type="match status" value="1"/>
</dbReference>
<dbReference type="GO" id="GO:0009044">
    <property type="term" value="F:xylan 1,4-beta-xylosidase activity"/>
    <property type="evidence" value="ECO:0007669"/>
    <property type="project" value="UniProtKB-EC"/>
</dbReference>
<evidence type="ECO:0000313" key="6">
    <source>
        <dbReference type="EMBL" id="QEH37425.1"/>
    </source>
</evidence>